<feature type="active site" evidence="6">
    <location>
        <position position="27"/>
    </location>
</feature>
<dbReference type="AlphaFoldDB" id="A0A8J6J160"/>
<evidence type="ECO:0000259" key="7">
    <source>
        <dbReference type="Pfam" id="PF00636"/>
    </source>
</evidence>
<evidence type="ECO:0000313" key="8">
    <source>
        <dbReference type="EMBL" id="MBC5723526.1"/>
    </source>
</evidence>
<protein>
    <recommendedName>
        <fullName evidence="6">Mini-ribonuclease 3</fullName>
        <shortName evidence="6">Mini-3</shortName>
        <shortName evidence="6">Mini-RNase 3</shortName>
        <ecNumber evidence="6">3.1.26.-</ecNumber>
    </recommendedName>
    <alternativeName>
        <fullName evidence="6">Mini-RNase III</fullName>
        <shortName evidence="6">Mini-III</shortName>
    </alternativeName>
</protein>
<dbReference type="InterPro" id="IPR000999">
    <property type="entry name" value="RNase_III_dom"/>
</dbReference>
<keyword evidence="2 6" id="KW-0698">rRNA processing</keyword>
<comment type="subcellular location">
    <subcellularLocation>
        <location evidence="6">Cytoplasm</location>
    </subcellularLocation>
</comment>
<dbReference type="InterPro" id="IPR008226">
    <property type="entry name" value="Mini3_fam"/>
</dbReference>
<evidence type="ECO:0000256" key="6">
    <source>
        <dbReference type="HAMAP-Rule" id="MF_01468"/>
    </source>
</evidence>
<comment type="caution">
    <text evidence="8">The sequence shown here is derived from an EMBL/GenBank/DDBJ whole genome shotgun (WGS) entry which is preliminary data.</text>
</comment>
<dbReference type="GO" id="GO:0006364">
    <property type="term" value="P:rRNA processing"/>
    <property type="evidence" value="ECO:0007669"/>
    <property type="project" value="UniProtKB-UniRule"/>
</dbReference>
<evidence type="ECO:0000256" key="4">
    <source>
        <dbReference type="ARBA" id="ARBA00022759"/>
    </source>
</evidence>
<reference evidence="8" key="1">
    <citation type="submission" date="2020-08" db="EMBL/GenBank/DDBJ databases">
        <title>Genome public.</title>
        <authorList>
            <person name="Liu C."/>
            <person name="Sun Q."/>
        </authorList>
    </citation>
    <scope>NUCLEOTIDE SEQUENCE</scope>
    <source>
        <strain evidence="8">NSJ-23</strain>
    </source>
</reference>
<dbReference type="GO" id="GO:0005737">
    <property type="term" value="C:cytoplasm"/>
    <property type="evidence" value="ECO:0007669"/>
    <property type="project" value="UniProtKB-SubCell"/>
</dbReference>
<sequence length="134" mass="15171">MTDYFHLDMGRDQLLALSSLGLAHLGDSVFEVMVRSWLCLHGKAKVKDLHRATVTYVAAPAQARRLERILPLLTQEEEDVFRRGRNTAPHSVPKAASRGEYQAATGLEALFGWLYLQGRTERLNQLFEVMMGEE</sequence>
<keyword evidence="3 6" id="KW-0540">Nuclease</keyword>
<evidence type="ECO:0000256" key="5">
    <source>
        <dbReference type="ARBA" id="ARBA00022801"/>
    </source>
</evidence>
<comment type="similarity">
    <text evidence="6">Belongs to the MrnC RNase family.</text>
</comment>
<dbReference type="PANTHER" id="PTHR34276:SF1">
    <property type="entry name" value="MINI-RIBONUCLEASE 3"/>
    <property type="match status" value="1"/>
</dbReference>
<evidence type="ECO:0000256" key="1">
    <source>
        <dbReference type="ARBA" id="ARBA00022517"/>
    </source>
</evidence>
<keyword evidence="6" id="KW-0460">Magnesium</keyword>
<evidence type="ECO:0000313" key="9">
    <source>
        <dbReference type="Proteomes" id="UP000628736"/>
    </source>
</evidence>
<keyword evidence="6" id="KW-0699">rRNA-binding</keyword>
<proteinExistence type="inferred from homology"/>
<keyword evidence="6" id="KW-0963">Cytoplasm</keyword>
<evidence type="ECO:0000256" key="3">
    <source>
        <dbReference type="ARBA" id="ARBA00022722"/>
    </source>
</evidence>
<dbReference type="RefSeq" id="WP_147571924.1">
    <property type="nucleotide sequence ID" value="NZ_JACOPO010000009.1"/>
</dbReference>
<feature type="domain" description="RNase III" evidence="7">
    <location>
        <begin position="22"/>
        <end position="118"/>
    </location>
</feature>
<keyword evidence="1 6" id="KW-0690">Ribosome biogenesis</keyword>
<dbReference type="SUPFAM" id="SSF69065">
    <property type="entry name" value="RNase III domain-like"/>
    <property type="match status" value="1"/>
</dbReference>
<keyword evidence="9" id="KW-1185">Reference proteome</keyword>
<dbReference type="Proteomes" id="UP000628736">
    <property type="component" value="Unassembled WGS sequence"/>
</dbReference>
<dbReference type="EC" id="3.1.26.-" evidence="6"/>
<dbReference type="GO" id="GO:0019843">
    <property type="term" value="F:rRNA binding"/>
    <property type="evidence" value="ECO:0007669"/>
    <property type="project" value="UniProtKB-UniRule"/>
</dbReference>
<dbReference type="PANTHER" id="PTHR34276">
    <property type="entry name" value="MINI-RIBONUCLEASE 3"/>
    <property type="match status" value="1"/>
</dbReference>
<keyword evidence="4 6" id="KW-0255">Endonuclease</keyword>
<dbReference type="EMBL" id="JACOPO010000009">
    <property type="protein sequence ID" value="MBC5723526.1"/>
    <property type="molecule type" value="Genomic_DNA"/>
</dbReference>
<keyword evidence="6" id="KW-0694">RNA-binding</keyword>
<dbReference type="PIRSF" id="PIRSF005520">
    <property type="entry name" value="UCP005520"/>
    <property type="match status" value="1"/>
</dbReference>
<evidence type="ECO:0000256" key="2">
    <source>
        <dbReference type="ARBA" id="ARBA00022552"/>
    </source>
</evidence>
<name>A0A8J6J160_9FIRM</name>
<comment type="subunit">
    <text evidence="6">Homodimer.</text>
</comment>
<dbReference type="GO" id="GO:0004525">
    <property type="term" value="F:ribonuclease III activity"/>
    <property type="evidence" value="ECO:0007669"/>
    <property type="project" value="InterPro"/>
</dbReference>
<keyword evidence="5 6" id="KW-0378">Hydrolase</keyword>
<gene>
    <name evidence="6" type="primary">mrnC</name>
    <name evidence="8" type="ORF">H8S11_11970</name>
</gene>
<dbReference type="Gene3D" id="1.10.1520.10">
    <property type="entry name" value="Ribonuclease III domain"/>
    <property type="match status" value="1"/>
</dbReference>
<accession>A0A8J6J160</accession>
<dbReference type="HAMAP" id="MF_01468">
    <property type="entry name" value="RNase_Mini_III"/>
    <property type="match status" value="1"/>
</dbReference>
<organism evidence="8 9">
    <name type="scientific">Flintibacter hominis</name>
    <dbReference type="NCBI Taxonomy" id="2763048"/>
    <lineage>
        <taxon>Bacteria</taxon>
        <taxon>Bacillati</taxon>
        <taxon>Bacillota</taxon>
        <taxon>Clostridia</taxon>
        <taxon>Eubacteriales</taxon>
        <taxon>Flintibacter</taxon>
    </lineage>
</organism>
<comment type="cofactor">
    <cofactor evidence="6">
        <name>Mg(2+)</name>
        <dbReference type="ChEBI" id="CHEBI:18420"/>
    </cofactor>
</comment>
<dbReference type="InterPro" id="IPR036389">
    <property type="entry name" value="RNase_III_sf"/>
</dbReference>
<dbReference type="Pfam" id="PF00636">
    <property type="entry name" value="Ribonuclease_3"/>
    <property type="match status" value="1"/>
</dbReference>
<comment type="function">
    <text evidence="6">Involved in correct processing of both the 5' and 3' ends of 23S rRNA precursor. Processes 30S rRNA precursor transcript even in absence of ribonuclease 3 (Rnc); Rnc processes 30S rRNA into smaller rRNA precursors.</text>
</comment>